<accession>A0A8I3A822</accession>
<gene>
    <name evidence="1" type="ORF">JVT61DRAFT_3423</name>
</gene>
<dbReference type="OrthoDB" id="2687231at2759"/>
<evidence type="ECO:0000313" key="1">
    <source>
        <dbReference type="EMBL" id="KAG6375211.1"/>
    </source>
</evidence>
<protein>
    <submittedName>
        <fullName evidence="1">Uncharacterized protein</fullName>
    </submittedName>
</protein>
<sequence length="58" mass="6359">MLPPYNTSFPAMAYGPMCPQQATTLPLPSGFLAEKVNYLTNSVYNLVIPSAEDCVYKT</sequence>
<keyword evidence="2" id="KW-1185">Reference proteome</keyword>
<proteinExistence type="predicted"/>
<dbReference type="EMBL" id="JAGFBS010000015">
    <property type="protein sequence ID" value="KAG6375211.1"/>
    <property type="molecule type" value="Genomic_DNA"/>
</dbReference>
<name>A0A8I3A822_9AGAM</name>
<dbReference type="Proteomes" id="UP000683000">
    <property type="component" value="Unassembled WGS sequence"/>
</dbReference>
<dbReference type="AlphaFoldDB" id="A0A8I3A822"/>
<comment type="caution">
    <text evidence="1">The sequence shown here is derived from an EMBL/GenBank/DDBJ whole genome shotgun (WGS) entry which is preliminary data.</text>
</comment>
<reference evidence="1" key="1">
    <citation type="submission" date="2021-03" db="EMBL/GenBank/DDBJ databases">
        <title>Evolutionary innovations through gain and loss of genes in the ectomycorrhizal Boletales.</title>
        <authorList>
            <person name="Wu G."/>
            <person name="Miyauchi S."/>
            <person name="Morin E."/>
            <person name="Yang Z.-L."/>
            <person name="Xu J."/>
            <person name="Martin F.M."/>
        </authorList>
    </citation>
    <scope>NUCLEOTIDE SEQUENCE</scope>
    <source>
        <strain evidence="1">BR01</strain>
    </source>
</reference>
<organism evidence="1 2">
    <name type="scientific">Boletus reticuloceps</name>
    <dbReference type="NCBI Taxonomy" id="495285"/>
    <lineage>
        <taxon>Eukaryota</taxon>
        <taxon>Fungi</taxon>
        <taxon>Dikarya</taxon>
        <taxon>Basidiomycota</taxon>
        <taxon>Agaricomycotina</taxon>
        <taxon>Agaricomycetes</taxon>
        <taxon>Agaricomycetidae</taxon>
        <taxon>Boletales</taxon>
        <taxon>Boletineae</taxon>
        <taxon>Boletaceae</taxon>
        <taxon>Boletoideae</taxon>
        <taxon>Boletus</taxon>
    </lineage>
</organism>
<evidence type="ECO:0000313" key="2">
    <source>
        <dbReference type="Proteomes" id="UP000683000"/>
    </source>
</evidence>